<dbReference type="InterPro" id="IPR011990">
    <property type="entry name" value="TPR-like_helical_dom_sf"/>
</dbReference>
<gene>
    <name evidence="2" type="ORF">GCM10009733_081540</name>
</gene>
<evidence type="ECO:0000259" key="1">
    <source>
        <dbReference type="Pfam" id="PF16918"/>
    </source>
</evidence>
<dbReference type="Proteomes" id="UP001500064">
    <property type="component" value="Unassembled WGS sequence"/>
</dbReference>
<sequence>MLALVTGQADQAVSLFEACLSHLPGETAPKLALAFALECAGKPAASWYDLVWRTDHTYVSAAFGLARSGRIGVLDEVPASSVYRVAAQVALAASVVRRADLSVLKPDELVGAADRVAKQADLDPRRRDLLTAEVLGGALAWLDSNPPPQGSPRLADAPFTEPGLRKRLESIYRRLAVAAETRQERHALIDQANAVRPRTWL</sequence>
<evidence type="ECO:0000313" key="2">
    <source>
        <dbReference type="EMBL" id="GAA1672047.1"/>
    </source>
</evidence>
<comment type="caution">
    <text evidence="2">The sequence shown here is derived from an EMBL/GenBank/DDBJ whole genome shotgun (WGS) entry which is preliminary data.</text>
</comment>
<dbReference type="EMBL" id="BAAAMU010000091">
    <property type="protein sequence ID" value="GAA1672047.1"/>
    <property type="molecule type" value="Genomic_DNA"/>
</dbReference>
<organism evidence="2 3">
    <name type="scientific">Nonomuraea maheshkhaliensis</name>
    <dbReference type="NCBI Taxonomy" id="419590"/>
    <lineage>
        <taxon>Bacteria</taxon>
        <taxon>Bacillati</taxon>
        <taxon>Actinomycetota</taxon>
        <taxon>Actinomycetes</taxon>
        <taxon>Streptosporangiales</taxon>
        <taxon>Streptosporangiaceae</taxon>
        <taxon>Nonomuraea</taxon>
    </lineage>
</organism>
<dbReference type="Pfam" id="PF16918">
    <property type="entry name" value="PknG_TPR"/>
    <property type="match status" value="1"/>
</dbReference>
<accession>A0ABN2GIY8</accession>
<evidence type="ECO:0000313" key="3">
    <source>
        <dbReference type="Proteomes" id="UP001500064"/>
    </source>
</evidence>
<proteinExistence type="predicted"/>
<name>A0ABN2GIY8_9ACTN</name>
<keyword evidence="3" id="KW-1185">Reference proteome</keyword>
<dbReference type="InterPro" id="IPR031636">
    <property type="entry name" value="PknG_TPR"/>
</dbReference>
<feature type="domain" description="Protein kinase G tetratricopeptide repeat containing" evidence="1">
    <location>
        <begin position="3"/>
        <end position="199"/>
    </location>
</feature>
<dbReference type="Gene3D" id="1.25.40.10">
    <property type="entry name" value="Tetratricopeptide repeat domain"/>
    <property type="match status" value="1"/>
</dbReference>
<protein>
    <recommendedName>
        <fullName evidence="1">Protein kinase G tetratricopeptide repeat containing domain-containing protein</fullName>
    </recommendedName>
</protein>
<reference evidence="2 3" key="1">
    <citation type="journal article" date="2019" name="Int. J. Syst. Evol. Microbiol.">
        <title>The Global Catalogue of Microorganisms (GCM) 10K type strain sequencing project: providing services to taxonomists for standard genome sequencing and annotation.</title>
        <authorList>
            <consortium name="The Broad Institute Genomics Platform"/>
            <consortium name="The Broad Institute Genome Sequencing Center for Infectious Disease"/>
            <person name="Wu L."/>
            <person name="Ma J."/>
        </authorList>
    </citation>
    <scope>NUCLEOTIDE SEQUENCE [LARGE SCALE GENOMIC DNA]</scope>
    <source>
        <strain evidence="2 3">JCM 13929</strain>
    </source>
</reference>